<evidence type="ECO:0000313" key="2">
    <source>
        <dbReference type="EMBL" id="QJA99617.1"/>
    </source>
</evidence>
<dbReference type="EMBL" id="MT141465">
    <property type="protein sequence ID" value="QJA62247.1"/>
    <property type="molecule type" value="Genomic_DNA"/>
</dbReference>
<protein>
    <submittedName>
        <fullName evidence="2">Uncharacterized protein</fullName>
    </submittedName>
</protein>
<dbReference type="EMBL" id="MT143659">
    <property type="protein sequence ID" value="QJA99617.1"/>
    <property type="molecule type" value="Genomic_DNA"/>
</dbReference>
<evidence type="ECO:0000313" key="3">
    <source>
        <dbReference type="EMBL" id="QJB03140.1"/>
    </source>
</evidence>
<proteinExistence type="predicted"/>
<accession>A0A6M3LWF5</accession>
<dbReference type="EMBL" id="MT143827">
    <property type="protein sequence ID" value="QJB03140.1"/>
    <property type="molecule type" value="Genomic_DNA"/>
</dbReference>
<reference evidence="2" key="1">
    <citation type="submission" date="2020-03" db="EMBL/GenBank/DDBJ databases">
        <title>The deep terrestrial virosphere.</title>
        <authorList>
            <person name="Holmfeldt K."/>
            <person name="Nilsson E."/>
            <person name="Simone D."/>
            <person name="Lopez-Fernandez M."/>
            <person name="Wu X."/>
            <person name="de Brujin I."/>
            <person name="Lundin D."/>
            <person name="Andersson A."/>
            <person name="Bertilsson S."/>
            <person name="Dopson M."/>
        </authorList>
    </citation>
    <scope>NUCLEOTIDE SEQUENCE</scope>
    <source>
        <strain evidence="2">MM171A00957</strain>
        <strain evidence="3">MM171B00878</strain>
        <strain evidence="1">MM415B00808</strain>
    </source>
</reference>
<name>A0A6M3LWF5_9ZZZZ</name>
<gene>
    <name evidence="2" type="ORF">MM171A00957_0004</name>
    <name evidence="3" type="ORF">MM171B00878_0004</name>
    <name evidence="1" type="ORF">MM415B00808_0032</name>
</gene>
<evidence type="ECO:0000313" key="1">
    <source>
        <dbReference type="EMBL" id="QJA62247.1"/>
    </source>
</evidence>
<organism evidence="2">
    <name type="scientific">viral metagenome</name>
    <dbReference type="NCBI Taxonomy" id="1070528"/>
    <lineage>
        <taxon>unclassified sequences</taxon>
        <taxon>metagenomes</taxon>
        <taxon>organismal metagenomes</taxon>
    </lineage>
</organism>
<dbReference type="AlphaFoldDB" id="A0A6M3LWF5"/>
<sequence length="167" mass="17435">MAITISGTAGCQFDITTVDTATSTGSKTVEYKTETGIRSVTYTDASLPAALAGQVGTVGTDLDLYSISDVNDGTYYMRLQDNSSAISLSELLTIVIHNKEASGTITVAPGSSNSLLTASEQITLDAGQAVQLTWPSTAPKTVDATHRTIKLTGSTTNMDCEVYILGN</sequence>